<dbReference type="Proteomes" id="UP000184694">
    <property type="component" value="Unassembled WGS sequence"/>
</dbReference>
<evidence type="ECO:0000256" key="5">
    <source>
        <dbReference type="ARBA" id="ARBA00022989"/>
    </source>
</evidence>
<feature type="transmembrane region" description="Helical" evidence="7">
    <location>
        <begin position="193"/>
        <end position="215"/>
    </location>
</feature>
<feature type="transmembrane region" description="Helical" evidence="7">
    <location>
        <begin position="144"/>
        <end position="168"/>
    </location>
</feature>
<dbReference type="GO" id="GO:0005886">
    <property type="term" value="C:plasma membrane"/>
    <property type="evidence" value="ECO:0007669"/>
    <property type="project" value="UniProtKB-SubCell"/>
</dbReference>
<dbReference type="NCBIfam" id="TIGR01401">
    <property type="entry name" value="fliR_like_III"/>
    <property type="match status" value="1"/>
</dbReference>
<evidence type="ECO:0000256" key="4">
    <source>
        <dbReference type="ARBA" id="ARBA00022692"/>
    </source>
</evidence>
<accession>A0A1N6I8H8</accession>
<evidence type="ECO:0000256" key="3">
    <source>
        <dbReference type="ARBA" id="ARBA00022475"/>
    </source>
</evidence>
<keyword evidence="6 7" id="KW-0472">Membrane</keyword>
<dbReference type="PANTHER" id="PTHR30065">
    <property type="entry name" value="FLAGELLAR BIOSYNTHETIC PROTEIN FLIR"/>
    <property type="match status" value="1"/>
</dbReference>
<dbReference type="OrthoDB" id="9797790at2"/>
<feature type="transmembrane region" description="Helical" evidence="7">
    <location>
        <begin position="16"/>
        <end position="42"/>
    </location>
</feature>
<keyword evidence="4 7" id="KW-0812">Transmembrane</keyword>
<keyword evidence="3 7" id="KW-1003">Cell membrane</keyword>
<dbReference type="InterPro" id="IPR002010">
    <property type="entry name" value="T3SS_IM_R"/>
</dbReference>
<feature type="transmembrane region" description="Helical" evidence="7">
    <location>
        <begin position="78"/>
        <end position="104"/>
    </location>
</feature>
<sequence length="275" mass="30622">MHVVEFGIDPERLEKYVILFSLCAPRLLIFFQVAPFMGGVVLSGVLRNGVALTLAPFLLITLMPELDTLPVYSGYYKLFWTLGLLLKEVVLGFVFAYLSGLFFWAMQSAGQLVDNQRGAAMSQGSDPLSGEQASSLASFFFQTVVYLFFTSGIFVLLIQILLNSYVVWSPVHYFPDVSNPVLTLFFTKLLSEFMVMVLLVASPMVIVCLLSDIGLGLINRFAQQLNVFSLSMAVKSLAVSILIVLYYIVLVRFIGTSFTEVISFMKTVLYWDAGI</sequence>
<feature type="transmembrane region" description="Helical" evidence="7">
    <location>
        <begin position="49"/>
        <end position="66"/>
    </location>
</feature>
<keyword evidence="9" id="KW-1185">Reference proteome</keyword>
<evidence type="ECO:0000256" key="1">
    <source>
        <dbReference type="ARBA" id="ARBA00004651"/>
    </source>
</evidence>
<dbReference type="InterPro" id="IPR006304">
    <property type="entry name" value="T3SS_SpaR/YscT"/>
</dbReference>
<protein>
    <submittedName>
        <fullName evidence="8">Type III secretion protein T</fullName>
    </submittedName>
</protein>
<dbReference type="EMBL" id="FSRG01000006">
    <property type="protein sequence ID" value="SIO28321.1"/>
    <property type="molecule type" value="Genomic_DNA"/>
</dbReference>
<evidence type="ECO:0000256" key="2">
    <source>
        <dbReference type="ARBA" id="ARBA00009772"/>
    </source>
</evidence>
<dbReference type="GO" id="GO:0006605">
    <property type="term" value="P:protein targeting"/>
    <property type="evidence" value="ECO:0007669"/>
    <property type="project" value="UniProtKB-UniRule"/>
</dbReference>
<evidence type="ECO:0000313" key="9">
    <source>
        <dbReference type="Proteomes" id="UP000184694"/>
    </source>
</evidence>
<dbReference type="STRING" id="1121457.SAMN02745161_2517"/>
<proteinExistence type="inferred from homology"/>
<feature type="transmembrane region" description="Helical" evidence="7">
    <location>
        <begin position="227"/>
        <end position="249"/>
    </location>
</feature>
<comment type="subcellular location">
    <subcellularLocation>
        <location evidence="1 7">Cell membrane</location>
        <topology evidence="1 7">Multi-pass membrane protein</topology>
    </subcellularLocation>
</comment>
<evidence type="ECO:0000256" key="6">
    <source>
        <dbReference type="ARBA" id="ARBA00023136"/>
    </source>
</evidence>
<dbReference type="PRINTS" id="PR00953">
    <property type="entry name" value="TYPE3IMRPROT"/>
</dbReference>
<comment type="similarity">
    <text evidence="2 7">Belongs to the FliR/MopE/SpaR family.</text>
</comment>
<gene>
    <name evidence="8" type="ORF">SAMN02745161_2517</name>
</gene>
<keyword evidence="5 7" id="KW-1133">Transmembrane helix</keyword>
<dbReference type="PANTHER" id="PTHR30065:SF1">
    <property type="entry name" value="SURFACE PRESENTATION OF ANTIGENS PROTEIN SPAR"/>
    <property type="match status" value="1"/>
</dbReference>
<evidence type="ECO:0000313" key="8">
    <source>
        <dbReference type="EMBL" id="SIO28321.1"/>
    </source>
</evidence>
<organism evidence="8 9">
    <name type="scientific">Halodesulfovibrio marinisediminis DSM 17456</name>
    <dbReference type="NCBI Taxonomy" id="1121457"/>
    <lineage>
        <taxon>Bacteria</taxon>
        <taxon>Pseudomonadati</taxon>
        <taxon>Thermodesulfobacteriota</taxon>
        <taxon>Desulfovibrionia</taxon>
        <taxon>Desulfovibrionales</taxon>
        <taxon>Desulfovibrionaceae</taxon>
        <taxon>Halodesulfovibrio</taxon>
    </lineage>
</organism>
<name>A0A1N6I8H8_9BACT</name>
<evidence type="ECO:0000256" key="7">
    <source>
        <dbReference type="RuleBase" id="RU362072"/>
    </source>
</evidence>
<dbReference type="Pfam" id="PF01311">
    <property type="entry name" value="Bac_export_1"/>
    <property type="match status" value="1"/>
</dbReference>
<dbReference type="AlphaFoldDB" id="A0A1N6I8H8"/>
<reference evidence="9" key="1">
    <citation type="submission" date="2016-11" db="EMBL/GenBank/DDBJ databases">
        <authorList>
            <person name="Varghese N."/>
            <person name="Submissions S."/>
        </authorList>
    </citation>
    <scope>NUCLEOTIDE SEQUENCE [LARGE SCALE GENOMIC DNA]</scope>
    <source>
        <strain evidence="9">DSM 17456</strain>
    </source>
</reference>